<dbReference type="Gene3D" id="4.10.520.10">
    <property type="entry name" value="IHF-like DNA-binding proteins"/>
    <property type="match status" value="1"/>
</dbReference>
<evidence type="ECO:0000313" key="3">
    <source>
        <dbReference type="EMBL" id="MBU3813077.1"/>
    </source>
</evidence>
<organism evidence="3 4">
    <name type="scientific">Candidatus Bacteroides intestinipullorum</name>
    <dbReference type="NCBI Taxonomy" id="2838471"/>
    <lineage>
        <taxon>Bacteria</taxon>
        <taxon>Pseudomonadati</taxon>
        <taxon>Bacteroidota</taxon>
        <taxon>Bacteroidia</taxon>
        <taxon>Bacteroidales</taxon>
        <taxon>Bacteroidaceae</taxon>
        <taxon>Bacteroides</taxon>
    </lineage>
</organism>
<evidence type="ECO:0000259" key="2">
    <source>
        <dbReference type="Pfam" id="PF18291"/>
    </source>
</evidence>
<protein>
    <submittedName>
        <fullName evidence="3">DNA-binding protein</fullName>
    </submittedName>
</protein>
<comment type="caution">
    <text evidence="3">The sequence shown here is derived from an EMBL/GenBank/DDBJ whole genome shotgun (WGS) entry which is preliminary data.</text>
</comment>
<proteinExistence type="predicted"/>
<reference evidence="3" key="2">
    <citation type="submission" date="2021-04" db="EMBL/GenBank/DDBJ databases">
        <authorList>
            <person name="Gilroy R."/>
        </authorList>
    </citation>
    <scope>NUCLEOTIDE SEQUENCE</scope>
    <source>
        <strain evidence="3">B3-3758</strain>
    </source>
</reference>
<name>A0A9E2NMW1_9BACE</name>
<dbReference type="SUPFAM" id="SSF47729">
    <property type="entry name" value="IHF-like DNA-binding proteins"/>
    <property type="match status" value="1"/>
</dbReference>
<dbReference type="InterPro" id="IPR010992">
    <property type="entry name" value="IHF-like_DNA-bd_dom_sf"/>
</dbReference>
<dbReference type="NCBIfam" id="TIGR01201">
    <property type="entry name" value="HU_rel"/>
    <property type="match status" value="1"/>
</dbReference>
<dbReference type="GO" id="GO:0003677">
    <property type="term" value="F:DNA binding"/>
    <property type="evidence" value="ECO:0007669"/>
    <property type="project" value="UniProtKB-KW"/>
</dbReference>
<keyword evidence="1 3" id="KW-0238">DNA-binding</keyword>
<accession>A0A9E2NMW1</accession>
<gene>
    <name evidence="3" type="ORF">H9791_01020</name>
</gene>
<dbReference type="Proteomes" id="UP000824236">
    <property type="component" value="Unassembled WGS sequence"/>
</dbReference>
<evidence type="ECO:0000313" key="4">
    <source>
        <dbReference type="Proteomes" id="UP000824236"/>
    </source>
</evidence>
<reference evidence="3" key="1">
    <citation type="journal article" date="2021" name="PeerJ">
        <title>Extensive microbial diversity within the chicken gut microbiome revealed by metagenomics and culture.</title>
        <authorList>
            <person name="Gilroy R."/>
            <person name="Ravi A."/>
            <person name="Getino M."/>
            <person name="Pursley I."/>
            <person name="Horton D.L."/>
            <person name="Alikhan N.F."/>
            <person name="Baker D."/>
            <person name="Gharbi K."/>
            <person name="Hall N."/>
            <person name="Watson M."/>
            <person name="Adriaenssens E.M."/>
            <person name="Foster-Nyarko E."/>
            <person name="Jarju S."/>
            <person name="Secka A."/>
            <person name="Antonio M."/>
            <person name="Oren A."/>
            <person name="Chaudhuri R.R."/>
            <person name="La Ragione R."/>
            <person name="Hildebrand F."/>
            <person name="Pallen M.J."/>
        </authorList>
    </citation>
    <scope>NUCLEOTIDE SEQUENCE</scope>
    <source>
        <strain evidence="3">B3-3758</strain>
    </source>
</reference>
<evidence type="ECO:0000256" key="1">
    <source>
        <dbReference type="ARBA" id="ARBA00023125"/>
    </source>
</evidence>
<dbReference type="AlphaFoldDB" id="A0A9E2NMW1"/>
<dbReference type="InterPro" id="IPR041607">
    <property type="entry name" value="HU-HIG"/>
</dbReference>
<dbReference type="Pfam" id="PF18291">
    <property type="entry name" value="HU-HIG"/>
    <property type="match status" value="1"/>
</dbReference>
<sequence length="135" mass="15067">MAFYKKVKLNGKWYVRAVTVGDPFTIEDVANRLSEASTVSRADTYAVLVQLGEVLGELMSFGRSVKLKGVGTFYLSCRMRGVGADTPEEITKSSINDVKVCFIPEYSRRQNGGIAKRPMIDKHLEWVDLDELTGE</sequence>
<feature type="domain" description="HU" evidence="2">
    <location>
        <begin position="12"/>
        <end position="109"/>
    </location>
</feature>
<dbReference type="InterPro" id="IPR005902">
    <property type="entry name" value="HU_DNA-bd_put"/>
</dbReference>
<dbReference type="EMBL" id="JAHLFO010000009">
    <property type="protein sequence ID" value="MBU3813077.1"/>
    <property type="molecule type" value="Genomic_DNA"/>
</dbReference>